<dbReference type="Pfam" id="PF01527">
    <property type="entry name" value="HTH_Tnp_1"/>
    <property type="match status" value="1"/>
</dbReference>
<dbReference type="InterPro" id="IPR010921">
    <property type="entry name" value="Trp_repressor/repl_initiator"/>
</dbReference>
<dbReference type="AlphaFoldDB" id="A0A248K1Q7"/>
<dbReference type="KEGG" id="nao:Y958_26085"/>
<evidence type="ECO:0000313" key="3">
    <source>
        <dbReference type="Proteomes" id="UP000197153"/>
    </source>
</evidence>
<reference evidence="2 3" key="1">
    <citation type="submission" date="2017-06" db="EMBL/GenBank/DDBJ databases">
        <title>Complete genome sequence of Nitrospirillum amazonense strain CBAmC, an endophytic nitrogen-fixing and plant growth-promoting bacterium, isolated from sugarcane.</title>
        <authorList>
            <person name="Schwab S."/>
            <person name="dos Santos Teixeira K.R."/>
            <person name="Simoes Araujo J.L."/>
            <person name="Soares Vidal M."/>
            <person name="Borges de Freitas H.R."/>
            <person name="Rivello Crivelaro A.L."/>
            <person name="Bueno de Camargo Nunes A."/>
            <person name="dos Santos C.M."/>
            <person name="Palmeira da Silva Rosa D."/>
            <person name="da Silva Padilha D."/>
            <person name="da Silva E."/>
            <person name="Araujo Terra L."/>
            <person name="Soares Mendes V."/>
            <person name="Farinelli L."/>
            <person name="Magalhaes Cruz L."/>
            <person name="Baldani J.I."/>
        </authorList>
    </citation>
    <scope>NUCLEOTIDE SEQUENCE [LARGE SCALE GENOMIC DNA]</scope>
    <source>
        <strain evidence="2 3">CBAmC</strain>
    </source>
</reference>
<proteinExistence type="inferred from homology"/>
<dbReference type="GO" id="GO:0006313">
    <property type="term" value="P:DNA transposition"/>
    <property type="evidence" value="ECO:0007669"/>
    <property type="project" value="InterPro"/>
</dbReference>
<sequence length="134" mass="14789">MSKEARLDRLPINLPINEPTPFPAEVLEGSERRRRWSAEEKARIVAESLEPEAVASTVARRHGMHRNQLYAWRRELRGGEKAAGVTFAPVVAEGVAAPMTPGIEITYAGAVIRVGRDTDPALLARVLRTLKRLG</sequence>
<dbReference type="EMBL" id="CP022112">
    <property type="protein sequence ID" value="ASG24358.1"/>
    <property type="molecule type" value="Genomic_DNA"/>
</dbReference>
<comment type="similarity">
    <text evidence="1">Belongs to the transposase 8 family.</text>
</comment>
<protein>
    <submittedName>
        <fullName evidence="2">Transposase</fullName>
    </submittedName>
</protein>
<dbReference type="InterPro" id="IPR036388">
    <property type="entry name" value="WH-like_DNA-bd_sf"/>
</dbReference>
<accession>A0A248K1Q7</accession>
<organism evidence="2 3">
    <name type="scientific">Nitrospirillum viridazoti CBAmc</name>
    <dbReference type="NCBI Taxonomy" id="1441467"/>
    <lineage>
        <taxon>Bacteria</taxon>
        <taxon>Pseudomonadati</taxon>
        <taxon>Pseudomonadota</taxon>
        <taxon>Alphaproteobacteria</taxon>
        <taxon>Rhodospirillales</taxon>
        <taxon>Azospirillaceae</taxon>
        <taxon>Nitrospirillum</taxon>
        <taxon>Nitrospirillum viridazoti</taxon>
    </lineage>
</organism>
<dbReference type="GO" id="GO:0043565">
    <property type="term" value="F:sequence-specific DNA binding"/>
    <property type="evidence" value="ECO:0007669"/>
    <property type="project" value="InterPro"/>
</dbReference>
<evidence type="ECO:0000313" key="2">
    <source>
        <dbReference type="EMBL" id="ASG24358.1"/>
    </source>
</evidence>
<dbReference type="PANTHER" id="PTHR37936">
    <property type="entry name" value="TRANSPOSASE INSC FOR INSERTION ELEMENT IS2A-RELATED"/>
    <property type="match status" value="1"/>
</dbReference>
<dbReference type="Gene3D" id="1.10.10.10">
    <property type="entry name" value="Winged helix-like DNA-binding domain superfamily/Winged helix DNA-binding domain"/>
    <property type="match status" value="1"/>
</dbReference>
<name>A0A248K1Q7_9PROT</name>
<dbReference type="Proteomes" id="UP000197153">
    <property type="component" value="Chromosome 3"/>
</dbReference>
<dbReference type="SUPFAM" id="SSF48295">
    <property type="entry name" value="TrpR-like"/>
    <property type="match status" value="1"/>
</dbReference>
<dbReference type="NCBIfam" id="NF047595">
    <property type="entry name" value="IS66_ISRel24_TnpA"/>
    <property type="match status" value="1"/>
</dbReference>
<dbReference type="PANTHER" id="PTHR37936:SF3">
    <property type="entry name" value="TRANSPOSASE INSC FOR INSERTION ELEMENT IS2A-RELATED"/>
    <property type="match status" value="1"/>
</dbReference>
<gene>
    <name evidence="2" type="ORF">Y958_26085</name>
</gene>
<keyword evidence="3" id="KW-1185">Reference proteome</keyword>
<dbReference type="GO" id="GO:0004803">
    <property type="term" value="F:transposase activity"/>
    <property type="evidence" value="ECO:0007669"/>
    <property type="project" value="InterPro"/>
</dbReference>
<dbReference type="InterPro" id="IPR002514">
    <property type="entry name" value="Transposase_8"/>
</dbReference>
<evidence type="ECO:0000256" key="1">
    <source>
        <dbReference type="ARBA" id="ARBA00009964"/>
    </source>
</evidence>